<dbReference type="RefSeq" id="WP_123121255.1">
    <property type="nucleotide sequence ID" value="NZ_RJJR01000011.1"/>
</dbReference>
<protein>
    <submittedName>
        <fullName evidence="1">CDP-glycerol glycerophosphotransferase</fullName>
    </submittedName>
</protein>
<evidence type="ECO:0000313" key="1">
    <source>
        <dbReference type="EMBL" id="RNI35268.1"/>
    </source>
</evidence>
<dbReference type="InterPro" id="IPR007554">
    <property type="entry name" value="Glycerophosphate_synth"/>
</dbReference>
<evidence type="ECO:0000313" key="2">
    <source>
        <dbReference type="Proteomes" id="UP000267223"/>
    </source>
</evidence>
<dbReference type="SUPFAM" id="SSF53756">
    <property type="entry name" value="UDP-Glycosyltransferase/glycogen phosphorylase"/>
    <property type="match status" value="1"/>
</dbReference>
<dbReference type="PIRSF" id="PIRSF028458">
    <property type="entry name" value="UCP028458_glyceroPtfrase"/>
    <property type="match status" value="1"/>
</dbReference>
<gene>
    <name evidence="1" type="ORF">EFY79_13525</name>
</gene>
<name>A0A3M9NE62_9BACT</name>
<comment type="caution">
    <text evidence="1">The sequence shown here is derived from an EMBL/GenBank/DDBJ whole genome shotgun (WGS) entry which is preliminary data.</text>
</comment>
<keyword evidence="1" id="KW-0808">Transferase</keyword>
<keyword evidence="2" id="KW-1185">Reference proteome</keyword>
<reference evidence="1 2" key="1">
    <citation type="submission" date="2018-11" db="EMBL/GenBank/DDBJ databases">
        <title>Draft genome sequence of Ferruginibacter sp. BO-59.</title>
        <authorList>
            <person name="Im W.T."/>
        </authorList>
    </citation>
    <scope>NUCLEOTIDE SEQUENCE [LARGE SCALE GENOMIC DNA]</scope>
    <source>
        <strain evidence="1 2">BO-59</strain>
    </source>
</reference>
<proteinExistence type="predicted"/>
<accession>A0A3M9NE62</accession>
<dbReference type="Gene3D" id="3.40.50.12580">
    <property type="match status" value="1"/>
</dbReference>
<dbReference type="InterPro" id="IPR043148">
    <property type="entry name" value="TagF_C"/>
</dbReference>
<dbReference type="EMBL" id="RJJR01000011">
    <property type="protein sequence ID" value="RNI35268.1"/>
    <property type="molecule type" value="Genomic_DNA"/>
</dbReference>
<dbReference type="Proteomes" id="UP000267223">
    <property type="component" value="Unassembled WGS sequence"/>
</dbReference>
<dbReference type="OrthoDB" id="1522454at2"/>
<dbReference type="AlphaFoldDB" id="A0A3M9NE62"/>
<dbReference type="Pfam" id="PF04464">
    <property type="entry name" value="Glyphos_transf"/>
    <property type="match status" value="1"/>
</dbReference>
<dbReference type="GO" id="GO:0016853">
    <property type="term" value="F:isomerase activity"/>
    <property type="evidence" value="ECO:0007669"/>
    <property type="project" value="UniProtKB-KW"/>
</dbReference>
<sequence>MSYKFLIYYSYNYAIPIGMPLQEEILKRGYEVKWFTYIAASKKNFPSHAEMLNSIEEAIKYNPDIILSITDYAPDFLPGLKVQIFHGFNPDKREEDEHFTIRGFFDLYCTQGPATTKRFKEQQKKYKHFEVIETGWPKMDSLFSELHEDKTVKHERPVILITSTFSKRLSLALNDEVFNEIKRLSTSGKYDFIATLHPILPLEIIEKWKSLNGKHFTFFDTTNLNPLFRKADIMFSDTTSAIQEFTLTRKPIVTFRHHRPNNYVINVTEVDEIEKAFIYAFTYPPAIMQHIKATAEAIHPYTDGKSSQRVIDAAISFLHKDKSHLKKKPLNLVRKYKVRKQLQHFTLKTYRKPFTKKED</sequence>
<organism evidence="1 2">
    <name type="scientific">Hanamia caeni</name>
    <dbReference type="NCBI Taxonomy" id="2294116"/>
    <lineage>
        <taxon>Bacteria</taxon>
        <taxon>Pseudomonadati</taxon>
        <taxon>Bacteroidota</taxon>
        <taxon>Chitinophagia</taxon>
        <taxon>Chitinophagales</taxon>
        <taxon>Chitinophagaceae</taxon>
        <taxon>Hanamia</taxon>
    </lineage>
</organism>
<dbReference type="GO" id="GO:0016740">
    <property type="term" value="F:transferase activity"/>
    <property type="evidence" value="ECO:0007669"/>
    <property type="project" value="UniProtKB-KW"/>
</dbReference>
<dbReference type="InterPro" id="IPR016886">
    <property type="entry name" value="UCP028458_glyceroPtfrase"/>
</dbReference>